<feature type="non-terminal residue" evidence="1">
    <location>
        <position position="1"/>
    </location>
</feature>
<protein>
    <submittedName>
        <fullName evidence="1">Uncharacterized protein</fullName>
    </submittedName>
</protein>
<dbReference type="EMBL" id="BKCJ010058596">
    <property type="protein sequence ID" value="GEW44378.1"/>
    <property type="molecule type" value="Genomic_DNA"/>
</dbReference>
<reference evidence="1" key="1">
    <citation type="journal article" date="2019" name="Sci. Rep.">
        <title>Draft genome of Tanacetum cinerariifolium, the natural source of mosquito coil.</title>
        <authorList>
            <person name="Yamashiro T."/>
            <person name="Shiraishi A."/>
            <person name="Satake H."/>
            <person name="Nakayama K."/>
        </authorList>
    </citation>
    <scope>NUCLEOTIDE SEQUENCE</scope>
</reference>
<evidence type="ECO:0000313" key="1">
    <source>
        <dbReference type="EMBL" id="GEW44378.1"/>
    </source>
</evidence>
<sequence length="217" mass="24127">GKGAGIAGKEWGEVVGVMGMVENEQERGDEGCLKRASGHGKTKHVLTAQSVRRINPFKPFREEKSVPNKVRASIRTKPITVSQPHVITKKDVNSDSNSFSSTKQKANVSNTKNLTKLKLQVKKPKKVGSNEILASPNPSKPRSCLRWSPTRIFFDLKGKIIATSECECKFNCSNGDNASYPNLFMVRRIGLFQAYDWESKASHQFCLTVFGNCPLRK</sequence>
<dbReference type="AlphaFoldDB" id="A0A699GTR5"/>
<gene>
    <name evidence="1" type="ORF">Tci_216354</name>
</gene>
<comment type="caution">
    <text evidence="1">The sequence shown here is derived from an EMBL/GenBank/DDBJ whole genome shotgun (WGS) entry which is preliminary data.</text>
</comment>
<organism evidence="1">
    <name type="scientific">Tanacetum cinerariifolium</name>
    <name type="common">Dalmatian daisy</name>
    <name type="synonym">Chrysanthemum cinerariifolium</name>
    <dbReference type="NCBI Taxonomy" id="118510"/>
    <lineage>
        <taxon>Eukaryota</taxon>
        <taxon>Viridiplantae</taxon>
        <taxon>Streptophyta</taxon>
        <taxon>Embryophyta</taxon>
        <taxon>Tracheophyta</taxon>
        <taxon>Spermatophyta</taxon>
        <taxon>Magnoliopsida</taxon>
        <taxon>eudicotyledons</taxon>
        <taxon>Gunneridae</taxon>
        <taxon>Pentapetalae</taxon>
        <taxon>asterids</taxon>
        <taxon>campanulids</taxon>
        <taxon>Asterales</taxon>
        <taxon>Asteraceae</taxon>
        <taxon>Asteroideae</taxon>
        <taxon>Anthemideae</taxon>
        <taxon>Anthemidinae</taxon>
        <taxon>Tanacetum</taxon>
    </lineage>
</organism>
<accession>A0A699GTR5</accession>
<proteinExistence type="predicted"/>
<name>A0A699GTR5_TANCI</name>